<evidence type="ECO:0000256" key="11">
    <source>
        <dbReference type="ARBA" id="ARBA00023012"/>
    </source>
</evidence>
<dbReference type="PRINTS" id="PR00344">
    <property type="entry name" value="BCTRLSENSOR"/>
</dbReference>
<name>A0ABR9SB76_9BURK</name>
<evidence type="ECO:0000256" key="2">
    <source>
        <dbReference type="ARBA" id="ARBA00004141"/>
    </source>
</evidence>
<reference evidence="16 17" key="1">
    <citation type="submission" date="2020-10" db="EMBL/GenBank/DDBJ databases">
        <title>Draft genome of Ramlibacter aquaticus LMG 30558.</title>
        <authorList>
            <person name="Props R."/>
        </authorList>
    </citation>
    <scope>NUCLEOTIDE SEQUENCE [LARGE SCALE GENOMIC DNA]</scope>
    <source>
        <strain evidence="16 17">LMG 30558</strain>
    </source>
</reference>
<sequence length="436" mass="46662">MNPAPPGTAASHSLRSRMLWLVLAVIALASVLQATTAYRAALSEADKVFDQHLQEVARSVRGGLPLLPGGTDFDFSLRIWGPDGSEIYRSTPSGLPSQTLLGFSEARVNGVRYRIYSVQSPEHTVQIAQDLDARDNRARLLATRAILPIVLLAPVLMLVVWWLIDRSLAPVQRMQAQVAHRAADDLSPLPLGGLPEEIFPLVQELNLLFGRLREALAAQQQFVADAAHELRSPLTALKLQAQALRRDPDPQAIERLNEGITRAIALSGQMLSLAREEAGAPGEGFRAVELEQLAREAVAEVLPQAQARGIDLGLAEDAAAATVQGRPEALHVLLRNLLENALKYTPEGGRVDLRMGIEGGRPWLAVEDSGPGIPEAERARAFDRFFRVPGAAGEGSGLGLAIVKAIADRHGAAVALDASPGLGGLRATVRFPAPAA</sequence>
<dbReference type="Gene3D" id="3.30.565.10">
    <property type="entry name" value="Histidine kinase-like ATPase, C-terminal domain"/>
    <property type="match status" value="1"/>
</dbReference>
<dbReference type="EMBL" id="JADDOJ010000007">
    <property type="protein sequence ID" value="MBE7939585.1"/>
    <property type="molecule type" value="Genomic_DNA"/>
</dbReference>
<dbReference type="SMART" id="SM00388">
    <property type="entry name" value="HisKA"/>
    <property type="match status" value="1"/>
</dbReference>
<evidence type="ECO:0000256" key="9">
    <source>
        <dbReference type="ARBA" id="ARBA00022840"/>
    </source>
</evidence>
<evidence type="ECO:0000259" key="15">
    <source>
        <dbReference type="PROSITE" id="PS50885"/>
    </source>
</evidence>
<dbReference type="InterPro" id="IPR003594">
    <property type="entry name" value="HATPase_dom"/>
</dbReference>
<dbReference type="PANTHER" id="PTHR45436">
    <property type="entry name" value="SENSOR HISTIDINE KINASE YKOH"/>
    <property type="match status" value="1"/>
</dbReference>
<evidence type="ECO:0000256" key="6">
    <source>
        <dbReference type="ARBA" id="ARBA00022692"/>
    </source>
</evidence>
<comment type="subcellular location">
    <subcellularLocation>
        <location evidence="2">Membrane</location>
        <topology evidence="2">Multi-pass membrane protein</topology>
    </subcellularLocation>
</comment>
<dbReference type="SUPFAM" id="SSF55874">
    <property type="entry name" value="ATPase domain of HSP90 chaperone/DNA topoisomerase II/histidine kinase"/>
    <property type="match status" value="1"/>
</dbReference>
<evidence type="ECO:0000256" key="4">
    <source>
        <dbReference type="ARBA" id="ARBA00022553"/>
    </source>
</evidence>
<dbReference type="PANTHER" id="PTHR45436:SF14">
    <property type="entry name" value="SENSOR PROTEIN QSEC"/>
    <property type="match status" value="1"/>
</dbReference>
<feature type="domain" description="Histidine kinase" evidence="14">
    <location>
        <begin position="225"/>
        <end position="435"/>
    </location>
</feature>
<evidence type="ECO:0000256" key="8">
    <source>
        <dbReference type="ARBA" id="ARBA00022777"/>
    </source>
</evidence>
<dbReference type="InterPro" id="IPR036097">
    <property type="entry name" value="HisK_dim/P_sf"/>
</dbReference>
<evidence type="ECO:0000313" key="16">
    <source>
        <dbReference type="EMBL" id="MBE7939585.1"/>
    </source>
</evidence>
<dbReference type="InterPro" id="IPR036890">
    <property type="entry name" value="HATPase_C_sf"/>
</dbReference>
<dbReference type="InterPro" id="IPR003660">
    <property type="entry name" value="HAMP_dom"/>
</dbReference>
<evidence type="ECO:0000313" key="17">
    <source>
        <dbReference type="Proteomes" id="UP000715965"/>
    </source>
</evidence>
<dbReference type="PROSITE" id="PS50109">
    <property type="entry name" value="HIS_KIN"/>
    <property type="match status" value="1"/>
</dbReference>
<keyword evidence="7" id="KW-0547">Nucleotide-binding</keyword>
<dbReference type="Pfam" id="PF00512">
    <property type="entry name" value="HisKA"/>
    <property type="match status" value="1"/>
</dbReference>
<keyword evidence="4" id="KW-0597">Phosphoprotein</keyword>
<dbReference type="CDD" id="cd00082">
    <property type="entry name" value="HisKA"/>
    <property type="match status" value="1"/>
</dbReference>
<keyword evidence="10 13" id="KW-1133">Transmembrane helix</keyword>
<dbReference type="GO" id="GO:0016301">
    <property type="term" value="F:kinase activity"/>
    <property type="evidence" value="ECO:0007669"/>
    <property type="project" value="UniProtKB-KW"/>
</dbReference>
<comment type="caution">
    <text evidence="16">The sequence shown here is derived from an EMBL/GenBank/DDBJ whole genome shotgun (WGS) entry which is preliminary data.</text>
</comment>
<dbReference type="SMART" id="SM00387">
    <property type="entry name" value="HATPase_c"/>
    <property type="match status" value="1"/>
</dbReference>
<keyword evidence="17" id="KW-1185">Reference proteome</keyword>
<evidence type="ECO:0000256" key="12">
    <source>
        <dbReference type="ARBA" id="ARBA00023136"/>
    </source>
</evidence>
<evidence type="ECO:0000256" key="13">
    <source>
        <dbReference type="SAM" id="Phobius"/>
    </source>
</evidence>
<dbReference type="Gene3D" id="1.10.287.130">
    <property type="match status" value="1"/>
</dbReference>
<dbReference type="Proteomes" id="UP000715965">
    <property type="component" value="Unassembled WGS sequence"/>
</dbReference>
<organism evidence="16 17">
    <name type="scientific">Ramlibacter aquaticus</name>
    <dbReference type="NCBI Taxonomy" id="2780094"/>
    <lineage>
        <taxon>Bacteria</taxon>
        <taxon>Pseudomonadati</taxon>
        <taxon>Pseudomonadota</taxon>
        <taxon>Betaproteobacteria</taxon>
        <taxon>Burkholderiales</taxon>
        <taxon>Comamonadaceae</taxon>
        <taxon>Ramlibacter</taxon>
    </lineage>
</organism>
<dbReference type="EC" id="2.7.13.3" evidence="3"/>
<dbReference type="InterPro" id="IPR050428">
    <property type="entry name" value="TCS_sensor_his_kinase"/>
</dbReference>
<protein>
    <recommendedName>
        <fullName evidence="3">histidine kinase</fullName>
        <ecNumber evidence="3">2.7.13.3</ecNumber>
    </recommendedName>
</protein>
<keyword evidence="6 13" id="KW-0812">Transmembrane</keyword>
<evidence type="ECO:0000256" key="7">
    <source>
        <dbReference type="ARBA" id="ARBA00022741"/>
    </source>
</evidence>
<evidence type="ECO:0000256" key="5">
    <source>
        <dbReference type="ARBA" id="ARBA00022679"/>
    </source>
</evidence>
<dbReference type="SUPFAM" id="SSF47384">
    <property type="entry name" value="Homodimeric domain of signal transducing histidine kinase"/>
    <property type="match status" value="1"/>
</dbReference>
<keyword evidence="12 13" id="KW-0472">Membrane</keyword>
<evidence type="ECO:0000259" key="14">
    <source>
        <dbReference type="PROSITE" id="PS50109"/>
    </source>
</evidence>
<proteinExistence type="predicted"/>
<dbReference type="InterPro" id="IPR004358">
    <property type="entry name" value="Sig_transdc_His_kin-like_C"/>
</dbReference>
<keyword evidence="8 16" id="KW-0418">Kinase</keyword>
<gene>
    <name evidence="16" type="ORF">IM725_03230</name>
</gene>
<keyword evidence="11" id="KW-0902">Two-component regulatory system</keyword>
<keyword evidence="9" id="KW-0067">ATP-binding</keyword>
<dbReference type="Pfam" id="PF02518">
    <property type="entry name" value="HATPase_c"/>
    <property type="match status" value="1"/>
</dbReference>
<feature type="transmembrane region" description="Helical" evidence="13">
    <location>
        <begin position="145"/>
        <end position="164"/>
    </location>
</feature>
<comment type="catalytic activity">
    <reaction evidence="1">
        <text>ATP + protein L-histidine = ADP + protein N-phospho-L-histidine.</text>
        <dbReference type="EC" id="2.7.13.3"/>
    </reaction>
</comment>
<dbReference type="PROSITE" id="PS50885">
    <property type="entry name" value="HAMP"/>
    <property type="match status" value="1"/>
</dbReference>
<keyword evidence="5" id="KW-0808">Transferase</keyword>
<dbReference type="InterPro" id="IPR005467">
    <property type="entry name" value="His_kinase_dom"/>
</dbReference>
<evidence type="ECO:0000256" key="10">
    <source>
        <dbReference type="ARBA" id="ARBA00022989"/>
    </source>
</evidence>
<dbReference type="RefSeq" id="WP_193779135.1">
    <property type="nucleotide sequence ID" value="NZ_JADDOJ010000007.1"/>
</dbReference>
<evidence type="ECO:0000256" key="3">
    <source>
        <dbReference type="ARBA" id="ARBA00012438"/>
    </source>
</evidence>
<feature type="domain" description="HAMP" evidence="15">
    <location>
        <begin position="165"/>
        <end position="217"/>
    </location>
</feature>
<evidence type="ECO:0000256" key="1">
    <source>
        <dbReference type="ARBA" id="ARBA00000085"/>
    </source>
</evidence>
<accession>A0ABR9SB76</accession>
<dbReference type="InterPro" id="IPR003661">
    <property type="entry name" value="HisK_dim/P_dom"/>
</dbReference>